<evidence type="ECO:0000313" key="28">
    <source>
        <dbReference type="EMBL" id="KAL0111365.1"/>
    </source>
</evidence>
<evidence type="ECO:0000256" key="2">
    <source>
        <dbReference type="ARBA" id="ARBA00001936"/>
    </source>
</evidence>
<evidence type="ECO:0000259" key="27">
    <source>
        <dbReference type="PROSITE" id="PS51327"/>
    </source>
</evidence>
<dbReference type="EMBL" id="JADYXP020000013">
    <property type="protein sequence ID" value="KAL0111365.1"/>
    <property type="molecule type" value="Genomic_DNA"/>
</dbReference>
<dbReference type="Pfam" id="PF20931">
    <property type="entry name" value="Dicer_platform"/>
    <property type="match status" value="1"/>
</dbReference>
<dbReference type="SUPFAM" id="SSF69065">
    <property type="entry name" value="RNase III domain-like"/>
    <property type="match status" value="2"/>
</dbReference>
<evidence type="ECO:0000256" key="18">
    <source>
        <dbReference type="ARBA" id="ARBA00023158"/>
    </source>
</evidence>
<evidence type="ECO:0000256" key="22">
    <source>
        <dbReference type="SAM" id="MobiDB-lite"/>
    </source>
</evidence>
<dbReference type="FunFam" id="3.30.160.20:FF:000015">
    <property type="entry name" value="endoribonuclease Dicer"/>
    <property type="match status" value="1"/>
</dbReference>
<dbReference type="PROSITE" id="PS50142">
    <property type="entry name" value="RNASE_3_2"/>
    <property type="match status" value="2"/>
</dbReference>
<dbReference type="Gene3D" id="3.30.160.20">
    <property type="match status" value="1"/>
</dbReference>
<dbReference type="InterPro" id="IPR036085">
    <property type="entry name" value="PAZ_dom_sf"/>
</dbReference>
<dbReference type="GO" id="GO:0006309">
    <property type="term" value="P:apoptotic DNA fragmentation"/>
    <property type="evidence" value="ECO:0007669"/>
    <property type="project" value="TreeGrafter"/>
</dbReference>
<dbReference type="EC" id="3.1.26.3" evidence="5"/>
<evidence type="ECO:0000256" key="16">
    <source>
        <dbReference type="ARBA" id="ARBA00022842"/>
    </source>
</evidence>
<dbReference type="GO" id="GO:0004530">
    <property type="term" value="F:deoxyribonuclease I activity"/>
    <property type="evidence" value="ECO:0007669"/>
    <property type="project" value="TreeGrafter"/>
</dbReference>
<feature type="domain" description="RNase III" evidence="23">
    <location>
        <begin position="1718"/>
        <end position="1875"/>
    </location>
</feature>
<evidence type="ECO:0000256" key="9">
    <source>
        <dbReference type="ARBA" id="ARBA00022723"/>
    </source>
</evidence>
<keyword evidence="11" id="KW-0547">Nucleotide-binding</keyword>
<dbReference type="InterPro" id="IPR001650">
    <property type="entry name" value="Helicase_C-like"/>
</dbReference>
<comment type="cofactor">
    <cofactor evidence="2">
        <name>Mn(2+)</name>
        <dbReference type="ChEBI" id="CHEBI:29035"/>
    </cofactor>
</comment>
<keyword evidence="8" id="KW-0540">Nuclease</keyword>
<sequence>MAFPLNDQVYTKSFTPREYEVELLYAAKEKNIIVCLGKNSEQTFLSIKLIQEFATNNRRLVSNGGKRAIYILNDEDKSTIIGTYIRQLTDLKVLGCNFDALEGFDKSFESSHVLVGTPKIYAQLISENKLLPCHINLVIVDECHKSIEDTDLKFVLQTFLLCNNVPRIIGLAVPVFNLTQEPGRLGLEIEKVEAAFQCEVETANDILSIIRYSPKPREYVVEYDKGENKDLYNTLKNCVQHAIDFLRDHRYDPMEIYTEEFYEDIQKIPDPIQKPFEMMQDFLYILETLGPWCADRAALTLLFLTEKLKVKTPYERHYLLLNMMTSIFIKIRALCDNEFQHLSEKERIYQYSTPKVHRLLEILKIFTPFYTKEINTAENKADINSKNGVTKNDKNVSLLRTQEKPMHLKKFGGNWKSNDDNYKKPFKSQRYPCSGTDPDLLCGVIFVDKGFTAKVLFYLLSEICKHDEDLHFLSPLYTIERNVDDIGYSRDLEMEHRKQEEVLKRFRIHECNLLIATSILEEGIDIPKCNFVMRYDFPKNYQSYIQCKSRARAMDALHVLLVPQDASKELIWQLAQYQYIEKTLLLKCSNKELTEDEENEADMYAAMIPHYKPLDGDDAPKVTFNSAISLVNRYCAKLPSDTFTRLTPEWYIETMNIENMKMYICLLRLPINSPLKYTVTSYPMPNRAMARRMAALQMCIDLHRVNEIDDNLLPIGKENFKAKPEDAEVPALPDESRADFSEARPGTTKRRQYYYKKTAEALTDCRPIVGVPSYLYHINMVLSCPLPEEQNTRGRRIYPPEESAIGFGILTLKEIPKLCPFPIYTRSGEVHVQLKLSKKTVILDDVQIERVDAFLNYTFTNVLRLQKYLMLFDPNASENSYIIVPVKICKTCEGSDVSVDWNFLECIYQNRNTVPTKVPEEDRKNFKFDPSKYYDAVIMPWYRSQDQPQYFYVAEICTNLNPKSSFPGQDYSTFEEYYLKKYGIQIQNLEQSLLDVDHTSARLNFLTPRYVNRKGVALPTSSEETKRAKRENLEQKQILVAELCAIHPFPASLWRQAVCLPCILYRINALLLANQIRCQVAHMINLGQENLNSDFEWPALDFGWSLAEVLKRSKETEKTKQTKNENVLSILSVNDIDASEDQTVSNDDVNNKPKALCNEIETETELESENVQTDETEEDSADERKDDELEIGTWSNDMAWSNNVTISSTSYDVDNLKSFPLNVTVLPQSFGWNDIRYGSPTYDSDLDGYESDDIYSDGFIDTSEESEDESRGLKISYMGENIAEAVEDEKQICKQEINKKILDLLETEKNFDNNFWMYVEKDEEALLAKHKDAHYEFAKKKELDITTDGTFIPCNSEITIKRKNSSNCQIENKNPNYTHKDYIETVIRKFIDEILNKKRTELIRIVKKETNKLNERNYLNDDLFSFDYQPELKGHPGPSPSLILQALTMSNANDGINLERLETIGDSFLKYAITTYLYCTYDNIHEGKLSHLRSKQVSNLNLYRLGRQKMLGESMIATKFEPHDNWLPPCYYVPKELEQALIESGVPSALWNQADIPTLQAVNPTEITQLVKETEEKLVIMKSELDKNESRLPNNLDNLRCFIPYNLITQHSIPDKSIADCVEALIGAYLIACGPRGALLFMTWLGIHVLPTEEICVISENEPEERIPGSTPYVKGVNEHDETIWTQIRYGKLEEPQNPLLRYIPDPESELHMMLDGYEELEKSIGYKFRDNSYLLQAFTHASYQPNKLTDCYQRLEFLGDAVLDYLITRHLYEDSRQHSPGALTDLRSALVNNTIFASLAVRCGFHKYFRHLSPGLSVVINRFVRIQEENGHSISEEYYLIGEEECEEAEDVEVPKALGDVFESLAGAIYLDSGMSLDAVWGVYYTIMKSEIEQFSTNVPKSPIRELLELEPETAKFGRPEKLADGRRVRVTVDVFGKGSFKGIGRNYRIAKCTAAKCALKKLKSKIQNYPR</sequence>
<keyword evidence="7" id="KW-0597">Phosphoprotein</keyword>
<keyword evidence="10" id="KW-0677">Repeat</keyword>
<evidence type="ECO:0000259" key="25">
    <source>
        <dbReference type="PROSITE" id="PS51192"/>
    </source>
</evidence>
<evidence type="ECO:0000259" key="23">
    <source>
        <dbReference type="PROSITE" id="PS50142"/>
    </source>
</evidence>
<dbReference type="InterPro" id="IPR000999">
    <property type="entry name" value="RNase_III_dom"/>
</dbReference>
<proteinExistence type="inferred from homology"/>
<dbReference type="GO" id="GO:0030422">
    <property type="term" value="P:siRNA processing"/>
    <property type="evidence" value="ECO:0007669"/>
    <property type="project" value="InterPro"/>
</dbReference>
<dbReference type="CDD" id="cd10843">
    <property type="entry name" value="DSRM_DICER"/>
    <property type="match status" value="1"/>
</dbReference>
<evidence type="ECO:0000256" key="17">
    <source>
        <dbReference type="ARBA" id="ARBA00022884"/>
    </source>
</evidence>
<dbReference type="Gene3D" id="1.10.1520.10">
    <property type="entry name" value="Ribonuclease III domain"/>
    <property type="match status" value="2"/>
</dbReference>
<feature type="domain" description="Helicase C-terminal" evidence="26">
    <location>
        <begin position="439"/>
        <end position="604"/>
    </location>
</feature>
<dbReference type="Pfam" id="PF20930">
    <property type="entry name" value="Dicer_PBD"/>
    <property type="match status" value="1"/>
</dbReference>
<keyword evidence="14" id="KW-0347">Helicase</keyword>
<evidence type="ECO:0000256" key="1">
    <source>
        <dbReference type="ARBA" id="ARBA00000109"/>
    </source>
</evidence>
<evidence type="ECO:0000256" key="7">
    <source>
        <dbReference type="ARBA" id="ARBA00022553"/>
    </source>
</evidence>
<keyword evidence="9" id="KW-0479">Metal-binding</keyword>
<dbReference type="Proteomes" id="UP001430953">
    <property type="component" value="Unassembled WGS sequence"/>
</dbReference>
<dbReference type="Gene3D" id="2.170.260.10">
    <property type="entry name" value="paz domain"/>
    <property type="match status" value="1"/>
</dbReference>
<name>A0AAW2F822_9HYME</name>
<feature type="domain" description="Helicase ATP-binding" evidence="25">
    <location>
        <begin position="23"/>
        <end position="193"/>
    </location>
</feature>
<keyword evidence="19" id="KW-0464">Manganese</keyword>
<feature type="domain" description="RNase III" evidence="23">
    <location>
        <begin position="1442"/>
        <end position="1634"/>
    </location>
</feature>
<dbReference type="GO" id="GO:0031054">
    <property type="term" value="P:pre-miRNA processing"/>
    <property type="evidence" value="ECO:0007669"/>
    <property type="project" value="InterPro"/>
</dbReference>
<dbReference type="CDD" id="cd00593">
    <property type="entry name" value="RIBOc"/>
    <property type="match status" value="2"/>
</dbReference>
<evidence type="ECO:0000256" key="4">
    <source>
        <dbReference type="ARBA" id="ARBA00004496"/>
    </source>
</evidence>
<comment type="subcellular location">
    <subcellularLocation>
        <location evidence="4">Cytoplasm</location>
    </subcellularLocation>
</comment>
<dbReference type="InterPro" id="IPR003100">
    <property type="entry name" value="PAZ_dom"/>
</dbReference>
<dbReference type="SUPFAM" id="SSF101690">
    <property type="entry name" value="PAZ domain"/>
    <property type="match status" value="1"/>
</dbReference>
<dbReference type="GO" id="GO:0005737">
    <property type="term" value="C:cytoplasm"/>
    <property type="evidence" value="ECO:0007669"/>
    <property type="project" value="UniProtKB-SubCell"/>
</dbReference>
<dbReference type="InterPro" id="IPR048512">
    <property type="entry name" value="Dicer_platform"/>
</dbReference>
<dbReference type="PROSITE" id="PS50821">
    <property type="entry name" value="PAZ"/>
    <property type="match status" value="1"/>
</dbReference>
<accession>A0AAW2F822</accession>
<reference evidence="28 29" key="1">
    <citation type="submission" date="2023-03" db="EMBL/GenBank/DDBJ databases">
        <title>High recombination rates correlate with genetic variation in Cardiocondyla obscurior ants.</title>
        <authorList>
            <person name="Errbii M."/>
        </authorList>
    </citation>
    <scope>NUCLEOTIDE SEQUENCE [LARGE SCALE GENOMIC DNA]</scope>
    <source>
        <strain evidence="28">Alpha-2009</strain>
        <tissue evidence="28">Whole body</tissue>
    </source>
</reference>
<dbReference type="Gene3D" id="3.30.160.380">
    <property type="entry name" value="Dicer dimerisation domain"/>
    <property type="match status" value="1"/>
</dbReference>
<evidence type="ECO:0000256" key="19">
    <source>
        <dbReference type="ARBA" id="ARBA00023211"/>
    </source>
</evidence>
<keyword evidence="29" id="KW-1185">Reference proteome</keyword>
<dbReference type="GO" id="GO:0005634">
    <property type="term" value="C:nucleus"/>
    <property type="evidence" value="ECO:0007669"/>
    <property type="project" value="TreeGrafter"/>
</dbReference>
<dbReference type="GO" id="GO:0016441">
    <property type="term" value="P:post-transcriptional gene silencing"/>
    <property type="evidence" value="ECO:0007669"/>
    <property type="project" value="UniProtKB-ARBA"/>
</dbReference>
<dbReference type="Pfam" id="PF20932">
    <property type="entry name" value="Dicer_dsRBD"/>
    <property type="match status" value="1"/>
</dbReference>
<keyword evidence="13" id="KW-0378">Hydrolase</keyword>
<dbReference type="PROSITE" id="PS51194">
    <property type="entry name" value="HELICASE_CTER"/>
    <property type="match status" value="1"/>
</dbReference>
<keyword evidence="17 21" id="KW-0694">RNA-binding</keyword>
<evidence type="ECO:0000256" key="13">
    <source>
        <dbReference type="ARBA" id="ARBA00022801"/>
    </source>
</evidence>
<evidence type="ECO:0000256" key="3">
    <source>
        <dbReference type="ARBA" id="ARBA00001946"/>
    </source>
</evidence>
<dbReference type="InterPro" id="IPR005034">
    <property type="entry name" value="Dicer_dimerisation"/>
</dbReference>
<dbReference type="PROSITE" id="PS51327">
    <property type="entry name" value="DICER_DSRBF"/>
    <property type="match status" value="1"/>
</dbReference>
<evidence type="ECO:0000256" key="12">
    <source>
        <dbReference type="ARBA" id="ARBA00022759"/>
    </source>
</evidence>
<comment type="cofactor">
    <cofactor evidence="3">
        <name>Mg(2+)</name>
        <dbReference type="ChEBI" id="CHEBI:18420"/>
    </cofactor>
</comment>
<keyword evidence="15" id="KW-0067">ATP-binding</keyword>
<dbReference type="InterPro" id="IPR036389">
    <property type="entry name" value="RNase_III_sf"/>
</dbReference>
<dbReference type="InterPro" id="IPR014001">
    <property type="entry name" value="Helicase_ATP-bd"/>
</dbReference>
<feature type="compositionally biased region" description="Acidic residues" evidence="22">
    <location>
        <begin position="1161"/>
        <end position="1181"/>
    </location>
</feature>
<dbReference type="InterPro" id="IPR038248">
    <property type="entry name" value="Dicer_dimer_sf"/>
</dbReference>
<comment type="similarity">
    <text evidence="20 21">Belongs to the helicase family. Dicer subfamily.</text>
</comment>
<dbReference type="Pfam" id="PF03368">
    <property type="entry name" value="Dicer_dimer"/>
    <property type="match status" value="1"/>
</dbReference>
<dbReference type="SMART" id="SM00949">
    <property type="entry name" value="PAZ"/>
    <property type="match status" value="1"/>
</dbReference>
<dbReference type="PANTHER" id="PTHR14950:SF37">
    <property type="entry name" value="ENDORIBONUCLEASE DICER"/>
    <property type="match status" value="1"/>
</dbReference>
<dbReference type="SUPFAM" id="SSF52540">
    <property type="entry name" value="P-loop containing nucleoside triphosphate hydrolases"/>
    <property type="match status" value="2"/>
</dbReference>
<dbReference type="CDD" id="cd15903">
    <property type="entry name" value="Dicer_PBD"/>
    <property type="match status" value="1"/>
</dbReference>
<evidence type="ECO:0000259" key="26">
    <source>
        <dbReference type="PROSITE" id="PS51194"/>
    </source>
</evidence>
<dbReference type="GO" id="GO:0070578">
    <property type="term" value="C:RISC-loading complex"/>
    <property type="evidence" value="ECO:0007669"/>
    <property type="project" value="TreeGrafter"/>
</dbReference>
<dbReference type="PROSITE" id="PS00517">
    <property type="entry name" value="RNASE_3_1"/>
    <property type="match status" value="1"/>
</dbReference>
<feature type="region of interest" description="Disordered" evidence="22">
    <location>
        <begin position="1161"/>
        <end position="1186"/>
    </location>
</feature>
<dbReference type="GO" id="GO:0003723">
    <property type="term" value="F:RNA binding"/>
    <property type="evidence" value="ECO:0007669"/>
    <property type="project" value="UniProtKB-UniRule"/>
</dbReference>
<dbReference type="InterPro" id="IPR048513">
    <property type="entry name" value="Dicer_PBD"/>
</dbReference>
<evidence type="ECO:0000256" key="14">
    <source>
        <dbReference type="ARBA" id="ARBA00022806"/>
    </source>
</evidence>
<dbReference type="FunFam" id="1.10.1520.10:FF:000005">
    <property type="entry name" value="Putative endoribonuclease dicer"/>
    <property type="match status" value="1"/>
</dbReference>
<dbReference type="GO" id="GO:0046872">
    <property type="term" value="F:metal ion binding"/>
    <property type="evidence" value="ECO:0007669"/>
    <property type="project" value="UniProtKB-KW"/>
</dbReference>
<evidence type="ECO:0000256" key="6">
    <source>
        <dbReference type="ARBA" id="ARBA00022490"/>
    </source>
</evidence>
<organism evidence="28 29">
    <name type="scientific">Cardiocondyla obscurior</name>
    <dbReference type="NCBI Taxonomy" id="286306"/>
    <lineage>
        <taxon>Eukaryota</taxon>
        <taxon>Metazoa</taxon>
        <taxon>Ecdysozoa</taxon>
        <taxon>Arthropoda</taxon>
        <taxon>Hexapoda</taxon>
        <taxon>Insecta</taxon>
        <taxon>Pterygota</taxon>
        <taxon>Neoptera</taxon>
        <taxon>Endopterygota</taxon>
        <taxon>Hymenoptera</taxon>
        <taxon>Apocrita</taxon>
        <taxon>Aculeata</taxon>
        <taxon>Formicoidea</taxon>
        <taxon>Formicidae</taxon>
        <taxon>Myrmicinae</taxon>
        <taxon>Cardiocondyla</taxon>
    </lineage>
</organism>
<dbReference type="PROSITE" id="PS51192">
    <property type="entry name" value="HELICASE_ATP_BIND_1"/>
    <property type="match status" value="1"/>
</dbReference>
<dbReference type="PANTHER" id="PTHR14950">
    <property type="entry name" value="DICER-RELATED"/>
    <property type="match status" value="1"/>
</dbReference>
<evidence type="ECO:0000256" key="15">
    <source>
        <dbReference type="ARBA" id="ARBA00022840"/>
    </source>
</evidence>
<dbReference type="Pfam" id="PF00636">
    <property type="entry name" value="Ribonuclease_3"/>
    <property type="match status" value="2"/>
</dbReference>
<dbReference type="CDD" id="cd02843">
    <property type="entry name" value="PAZ_dicer_like"/>
    <property type="match status" value="1"/>
</dbReference>
<evidence type="ECO:0000256" key="8">
    <source>
        <dbReference type="ARBA" id="ARBA00022722"/>
    </source>
</evidence>
<dbReference type="SMART" id="SM00490">
    <property type="entry name" value="HELICc"/>
    <property type="match status" value="1"/>
</dbReference>
<dbReference type="GO" id="GO:0005524">
    <property type="term" value="F:ATP binding"/>
    <property type="evidence" value="ECO:0007669"/>
    <property type="project" value="UniProtKB-KW"/>
</dbReference>
<dbReference type="GO" id="GO:0004525">
    <property type="term" value="F:ribonuclease III activity"/>
    <property type="evidence" value="ECO:0007669"/>
    <property type="project" value="UniProtKB-EC"/>
</dbReference>
<feature type="domain" description="Dicer dsRNA-binding fold" evidence="27">
    <location>
        <begin position="627"/>
        <end position="722"/>
    </location>
</feature>
<keyword evidence="18" id="KW-0943">RNA-mediated gene silencing</keyword>
<dbReference type="Pfam" id="PF02170">
    <property type="entry name" value="PAZ"/>
    <property type="match status" value="1"/>
</dbReference>
<comment type="caution">
    <text evidence="28">The sequence shown here is derived from an EMBL/GenBank/DDBJ whole genome shotgun (WGS) entry which is preliminary data.</text>
</comment>
<evidence type="ECO:0000256" key="11">
    <source>
        <dbReference type="ARBA" id="ARBA00022741"/>
    </source>
</evidence>
<evidence type="ECO:0000256" key="21">
    <source>
        <dbReference type="PROSITE-ProRule" id="PRU00657"/>
    </source>
</evidence>
<evidence type="ECO:0000259" key="24">
    <source>
        <dbReference type="PROSITE" id="PS50821"/>
    </source>
</evidence>
<evidence type="ECO:0000256" key="5">
    <source>
        <dbReference type="ARBA" id="ARBA00012177"/>
    </source>
</evidence>
<protein>
    <recommendedName>
        <fullName evidence="5">ribonuclease III</fullName>
        <ecNumber evidence="5">3.1.26.3</ecNumber>
    </recommendedName>
</protein>
<keyword evidence="16" id="KW-0460">Magnesium</keyword>
<comment type="catalytic activity">
    <reaction evidence="1">
        <text>Endonucleolytic cleavage to 5'-phosphomonoester.</text>
        <dbReference type="EC" id="3.1.26.3"/>
    </reaction>
</comment>
<dbReference type="InterPro" id="IPR027417">
    <property type="entry name" value="P-loop_NTPase"/>
</dbReference>
<feature type="domain" description="PAZ" evidence="24">
    <location>
        <begin position="902"/>
        <end position="1048"/>
    </location>
</feature>
<keyword evidence="12" id="KW-0255">Endonuclease</keyword>
<dbReference type="SUPFAM" id="SSF54768">
    <property type="entry name" value="dsRNA-binding domain-like"/>
    <property type="match status" value="1"/>
</dbReference>
<dbReference type="SMART" id="SM00535">
    <property type="entry name" value="RIBOc"/>
    <property type="match status" value="2"/>
</dbReference>
<evidence type="ECO:0000256" key="10">
    <source>
        <dbReference type="ARBA" id="ARBA00022737"/>
    </source>
</evidence>
<dbReference type="Pfam" id="PF00271">
    <property type="entry name" value="Helicase_C"/>
    <property type="match status" value="1"/>
</dbReference>
<dbReference type="InterPro" id="IPR044441">
    <property type="entry name" value="DICER_DSRM"/>
</dbReference>
<evidence type="ECO:0000256" key="20">
    <source>
        <dbReference type="ARBA" id="ARBA00035116"/>
    </source>
</evidence>
<dbReference type="GO" id="GO:0004386">
    <property type="term" value="F:helicase activity"/>
    <property type="evidence" value="ECO:0007669"/>
    <property type="project" value="UniProtKB-KW"/>
</dbReference>
<dbReference type="FunFam" id="2.170.260.10:FF:000002">
    <property type="entry name" value="Putative Endoribonuclease Dicer"/>
    <property type="match status" value="1"/>
</dbReference>
<dbReference type="Gene3D" id="3.40.50.300">
    <property type="entry name" value="P-loop containing nucleotide triphosphate hydrolases"/>
    <property type="match status" value="2"/>
</dbReference>
<gene>
    <name evidence="28" type="ORF">PUN28_012927</name>
</gene>
<evidence type="ECO:0000313" key="29">
    <source>
        <dbReference type="Proteomes" id="UP001430953"/>
    </source>
</evidence>
<keyword evidence="6" id="KW-0963">Cytoplasm</keyword>